<dbReference type="GO" id="GO:0000049">
    <property type="term" value="F:tRNA binding"/>
    <property type="evidence" value="ECO:0007669"/>
    <property type="project" value="UniProtKB-KW"/>
</dbReference>
<comment type="domain">
    <text evidence="9">Consists of three domains; the N-terminal catalytic domain, the editing domain and the C-terminal C-Ala domain. The editing domain removes incorrectly charged amino acids, while the C-Ala domain, along with tRNA(Ala), serves as a bridge to cooperatively bring together the editing and aminoacylation centers thus stimulating deacylation of misacylated tRNAs.</text>
</comment>
<dbReference type="InterPro" id="IPR002318">
    <property type="entry name" value="Ala-tRNA-lgiase_IIc"/>
</dbReference>
<gene>
    <name evidence="9" type="primary">alaS</name>
    <name evidence="11" type="ORF">A3G52_00820</name>
</gene>
<reference evidence="11 12" key="1">
    <citation type="journal article" date="2016" name="Nat. Commun.">
        <title>Thousands of microbial genomes shed light on interconnected biogeochemical processes in an aquifer system.</title>
        <authorList>
            <person name="Anantharaman K."/>
            <person name="Brown C.T."/>
            <person name="Hug L.A."/>
            <person name="Sharon I."/>
            <person name="Castelle C.J."/>
            <person name="Probst A.J."/>
            <person name="Thomas B.C."/>
            <person name="Singh A."/>
            <person name="Wilkins M.J."/>
            <person name="Karaoz U."/>
            <person name="Brodie E.L."/>
            <person name="Williams K.H."/>
            <person name="Hubbard S.S."/>
            <person name="Banfield J.F."/>
        </authorList>
    </citation>
    <scope>NUCLEOTIDE SEQUENCE [LARGE SCALE GENOMIC DNA]</scope>
</reference>
<keyword evidence="8 9" id="KW-0030">Aminoacyl-tRNA synthetase</keyword>
<dbReference type="Pfam" id="PF01411">
    <property type="entry name" value="tRNA-synt_2c"/>
    <property type="match status" value="1"/>
</dbReference>
<dbReference type="CDD" id="cd00673">
    <property type="entry name" value="AlaRS_core"/>
    <property type="match status" value="1"/>
</dbReference>
<sequence>MKSSEIRRRFIDFFEKRGHKIIKSASLISSDEKGVTNPTLFNTAGMQPLIPYLLGKPHPLGKRLADVQKCLRTIDIDDVGDETHATFFEMLGNWSLGDYFKKEAIEWSYEFLTSKEEGLGLDPSRLYVTVFEGDENAPRDDEAAKIWLDIFKANRVEGERVFFMSAETNWWEAGDSGPCGPDTEMYFDVKGFFNSKGISKQEFIEADSKNEVVEVWNDVFMQYEKRNGQITGKLEKPSVDTGAGLERLAMTLQGVDNIYDTDLFGTIMKTLENCTNFNLKSARIVADHLRASVFLISDGIIPFNTGRGYVLRRLIRRATLFSNKLGISDLSHTSLVDTVFDIYKDVYEEFNDDLKRSAIKEEISKEINNFKMTLDMGVRKFQHLIKSGIENISGQDAFMLFSSYGLPIDVTVDIAKERGLSVDKKGYEAEFKKHQETSRSGAEKKFKGGLADTSEKSLKYHTATHLLHQALIDVLGDEVRQKGSNITPERLRFDFTFGRKLTEDEKNEVESIVNEKISENLTVDKVVMPIDEAKKTGAKHFFGEKYGDSVSVYFIGEKLENAYSKEFCGGPHVNSTGDLGNFKITKEESVAQGIRRIKAILE</sequence>
<dbReference type="GO" id="GO:0006419">
    <property type="term" value="P:alanyl-tRNA aminoacylation"/>
    <property type="evidence" value="ECO:0007669"/>
    <property type="project" value="UniProtKB-UniRule"/>
</dbReference>
<keyword evidence="7 9" id="KW-0648">Protein biosynthesis</keyword>
<feature type="domain" description="Alanyl-transfer RNA synthetases family profile" evidence="10">
    <location>
        <begin position="1"/>
        <end position="602"/>
    </location>
</feature>
<evidence type="ECO:0000256" key="9">
    <source>
        <dbReference type="HAMAP-Rule" id="MF_00036"/>
    </source>
</evidence>
<dbReference type="InterPro" id="IPR018163">
    <property type="entry name" value="Thr/Ala-tRNA-synth_IIc_edit"/>
</dbReference>
<dbReference type="Gene3D" id="3.30.930.10">
    <property type="entry name" value="Bira Bifunctional Protein, Domain 2"/>
    <property type="match status" value="1"/>
</dbReference>
<evidence type="ECO:0000256" key="7">
    <source>
        <dbReference type="ARBA" id="ARBA00022917"/>
    </source>
</evidence>
<comment type="function">
    <text evidence="9">Catalyzes the attachment of alanine to tRNA(Ala) in a two-step reaction: alanine is first activated by ATP to form Ala-AMP and then transferred to the acceptor end of tRNA(Ala). Also edits incorrectly charged Ser-tRNA(Ala) and Gly-tRNA(Ala) via its editing domain.</text>
</comment>
<dbReference type="GO" id="GO:0002161">
    <property type="term" value="F:aminoacyl-tRNA deacylase activity"/>
    <property type="evidence" value="ECO:0007669"/>
    <property type="project" value="TreeGrafter"/>
</dbReference>
<keyword evidence="5 9" id="KW-0067">ATP-binding</keyword>
<feature type="binding site" evidence="9">
    <location>
        <position position="568"/>
    </location>
    <ligand>
        <name>Zn(2+)</name>
        <dbReference type="ChEBI" id="CHEBI:29105"/>
    </ligand>
</feature>
<dbReference type="Proteomes" id="UP000177269">
    <property type="component" value="Unassembled WGS sequence"/>
</dbReference>
<dbReference type="InterPro" id="IPR018162">
    <property type="entry name" value="Ala-tRNA-ligase_IIc_anticod-bd"/>
</dbReference>
<keyword evidence="9" id="KW-0479">Metal-binding</keyword>
<keyword evidence="2 9" id="KW-0820">tRNA-binding</keyword>
<dbReference type="PROSITE" id="PS50860">
    <property type="entry name" value="AA_TRNA_LIGASE_II_ALA"/>
    <property type="match status" value="1"/>
</dbReference>
<dbReference type="AlphaFoldDB" id="A0A1G2NZG2"/>
<evidence type="ECO:0000256" key="5">
    <source>
        <dbReference type="ARBA" id="ARBA00022840"/>
    </source>
</evidence>
<evidence type="ECO:0000313" key="12">
    <source>
        <dbReference type="Proteomes" id="UP000177269"/>
    </source>
</evidence>
<keyword evidence="6 9" id="KW-0694">RNA-binding</keyword>
<evidence type="ECO:0000256" key="1">
    <source>
        <dbReference type="ARBA" id="ARBA00008226"/>
    </source>
</evidence>
<dbReference type="HAMAP" id="MF_00036_B">
    <property type="entry name" value="Ala_tRNA_synth_B"/>
    <property type="match status" value="1"/>
</dbReference>
<evidence type="ECO:0000256" key="8">
    <source>
        <dbReference type="ARBA" id="ARBA00023146"/>
    </source>
</evidence>
<evidence type="ECO:0000256" key="3">
    <source>
        <dbReference type="ARBA" id="ARBA00022598"/>
    </source>
</evidence>
<dbReference type="PRINTS" id="PR00980">
    <property type="entry name" value="TRNASYNTHALA"/>
</dbReference>
<evidence type="ECO:0000256" key="6">
    <source>
        <dbReference type="ARBA" id="ARBA00022884"/>
    </source>
</evidence>
<evidence type="ECO:0000313" key="11">
    <source>
        <dbReference type="EMBL" id="OHA41477.1"/>
    </source>
</evidence>
<dbReference type="FunFam" id="3.30.980.10:FF:000004">
    <property type="entry name" value="Alanine--tRNA ligase, cytoplasmic"/>
    <property type="match status" value="1"/>
</dbReference>
<dbReference type="GO" id="GO:0004813">
    <property type="term" value="F:alanine-tRNA ligase activity"/>
    <property type="evidence" value="ECO:0007669"/>
    <property type="project" value="UniProtKB-UniRule"/>
</dbReference>
<dbReference type="EC" id="6.1.1.7" evidence="9"/>
<comment type="cofactor">
    <cofactor evidence="9">
        <name>Zn(2+)</name>
        <dbReference type="ChEBI" id="CHEBI:29105"/>
    </cofactor>
    <text evidence="9">Binds 1 zinc ion per subunit.</text>
</comment>
<organism evidence="11 12">
    <name type="scientific">Candidatus Taylorbacteria bacterium RIFCSPLOWO2_12_FULL_43_20</name>
    <dbReference type="NCBI Taxonomy" id="1802332"/>
    <lineage>
        <taxon>Bacteria</taxon>
        <taxon>Candidatus Tayloriibacteriota</taxon>
    </lineage>
</organism>
<dbReference type="PANTHER" id="PTHR11777">
    <property type="entry name" value="ALANYL-TRNA SYNTHETASE"/>
    <property type="match status" value="1"/>
</dbReference>
<dbReference type="SUPFAM" id="SSF55186">
    <property type="entry name" value="ThrRS/AlaRS common domain"/>
    <property type="match status" value="1"/>
</dbReference>
<feature type="binding site" evidence="9">
    <location>
        <position position="465"/>
    </location>
    <ligand>
        <name>Zn(2+)</name>
        <dbReference type="ChEBI" id="CHEBI:29105"/>
    </ligand>
</feature>
<dbReference type="SUPFAM" id="SSF55681">
    <property type="entry name" value="Class II aaRS and biotin synthetases"/>
    <property type="match status" value="1"/>
</dbReference>
<dbReference type="InterPro" id="IPR012947">
    <property type="entry name" value="tRNA_SAD"/>
</dbReference>
<dbReference type="Gene3D" id="3.30.54.20">
    <property type="match status" value="1"/>
</dbReference>
<feature type="binding site" evidence="9">
    <location>
        <position position="572"/>
    </location>
    <ligand>
        <name>Zn(2+)</name>
        <dbReference type="ChEBI" id="CHEBI:29105"/>
    </ligand>
</feature>
<keyword evidence="3 9" id="KW-0436">Ligase</keyword>
<keyword evidence="4 9" id="KW-0547">Nucleotide-binding</keyword>
<comment type="caution">
    <text evidence="11">The sequence shown here is derived from an EMBL/GenBank/DDBJ whole genome shotgun (WGS) entry which is preliminary data.</text>
</comment>
<keyword evidence="9" id="KW-0862">Zinc</keyword>
<evidence type="ECO:0000259" key="10">
    <source>
        <dbReference type="PROSITE" id="PS50860"/>
    </source>
</evidence>
<dbReference type="GO" id="GO:0008270">
    <property type="term" value="F:zinc ion binding"/>
    <property type="evidence" value="ECO:0007669"/>
    <property type="project" value="UniProtKB-UniRule"/>
</dbReference>
<evidence type="ECO:0000256" key="4">
    <source>
        <dbReference type="ARBA" id="ARBA00022741"/>
    </source>
</evidence>
<accession>A0A1G2NZG2</accession>
<dbReference type="Gene3D" id="3.30.980.10">
    <property type="entry name" value="Threonyl-trna Synthetase, Chain A, domain 2"/>
    <property type="match status" value="1"/>
</dbReference>
<dbReference type="EMBL" id="MHSK01000032">
    <property type="protein sequence ID" value="OHA41477.1"/>
    <property type="molecule type" value="Genomic_DNA"/>
</dbReference>
<proteinExistence type="inferred from homology"/>
<dbReference type="SUPFAM" id="SSF101353">
    <property type="entry name" value="Putative anticodon-binding domain of alanyl-tRNA synthetase (AlaRS)"/>
    <property type="match status" value="1"/>
</dbReference>
<dbReference type="GO" id="GO:0005524">
    <property type="term" value="F:ATP binding"/>
    <property type="evidence" value="ECO:0007669"/>
    <property type="project" value="UniProtKB-UniRule"/>
</dbReference>
<dbReference type="InterPro" id="IPR045864">
    <property type="entry name" value="aa-tRNA-synth_II/BPL/LPL"/>
</dbReference>
<comment type="subcellular location">
    <subcellularLocation>
        <location evidence="9">Cytoplasm</location>
    </subcellularLocation>
</comment>
<dbReference type="InterPro" id="IPR023033">
    <property type="entry name" value="Ala_tRNA_ligase_euk/bac"/>
</dbReference>
<comment type="catalytic activity">
    <reaction evidence="9">
        <text>tRNA(Ala) + L-alanine + ATP = L-alanyl-tRNA(Ala) + AMP + diphosphate</text>
        <dbReference type="Rhea" id="RHEA:12540"/>
        <dbReference type="Rhea" id="RHEA-COMP:9657"/>
        <dbReference type="Rhea" id="RHEA-COMP:9923"/>
        <dbReference type="ChEBI" id="CHEBI:30616"/>
        <dbReference type="ChEBI" id="CHEBI:33019"/>
        <dbReference type="ChEBI" id="CHEBI:57972"/>
        <dbReference type="ChEBI" id="CHEBI:78442"/>
        <dbReference type="ChEBI" id="CHEBI:78497"/>
        <dbReference type="ChEBI" id="CHEBI:456215"/>
        <dbReference type="EC" id="6.1.1.7"/>
    </reaction>
</comment>
<dbReference type="InterPro" id="IPR050058">
    <property type="entry name" value="Ala-tRNA_ligase"/>
</dbReference>
<name>A0A1G2NZG2_9BACT</name>
<dbReference type="SMART" id="SM00863">
    <property type="entry name" value="tRNA_SAD"/>
    <property type="match status" value="1"/>
</dbReference>
<dbReference type="Pfam" id="PF07973">
    <property type="entry name" value="tRNA_SAD"/>
    <property type="match status" value="1"/>
</dbReference>
<dbReference type="InterPro" id="IPR018165">
    <property type="entry name" value="Ala-tRNA-synth_IIc_core"/>
</dbReference>
<feature type="binding site" evidence="9">
    <location>
        <position position="461"/>
    </location>
    <ligand>
        <name>Zn(2+)</name>
        <dbReference type="ChEBI" id="CHEBI:29105"/>
    </ligand>
</feature>
<protein>
    <recommendedName>
        <fullName evidence="9">Alanine--tRNA ligase</fullName>
        <ecNumber evidence="9">6.1.1.7</ecNumber>
    </recommendedName>
    <alternativeName>
        <fullName evidence="9">Alanyl-tRNA synthetase</fullName>
        <shortName evidence="9">AlaRS</shortName>
    </alternativeName>
</protein>
<dbReference type="NCBIfam" id="NF002436">
    <property type="entry name" value="PRK01584.1"/>
    <property type="match status" value="1"/>
</dbReference>
<dbReference type="GO" id="GO:0005737">
    <property type="term" value="C:cytoplasm"/>
    <property type="evidence" value="ECO:0007669"/>
    <property type="project" value="UniProtKB-SubCell"/>
</dbReference>
<dbReference type="PANTHER" id="PTHR11777:SF9">
    <property type="entry name" value="ALANINE--TRNA LIGASE, CYTOPLASMIC"/>
    <property type="match status" value="1"/>
</dbReference>
<keyword evidence="9" id="KW-0963">Cytoplasm</keyword>
<comment type="similarity">
    <text evidence="1 9">Belongs to the class-II aminoacyl-tRNA synthetase family.</text>
</comment>
<dbReference type="InterPro" id="IPR018164">
    <property type="entry name" value="Ala-tRNA-synth_IIc_N"/>
</dbReference>
<evidence type="ECO:0000256" key="2">
    <source>
        <dbReference type="ARBA" id="ARBA00022555"/>
    </source>
</evidence>